<comment type="caution">
    <text evidence="1">The sequence shown here is derived from an EMBL/GenBank/DDBJ whole genome shotgun (WGS) entry which is preliminary data.</text>
</comment>
<keyword evidence="2" id="KW-1185">Reference proteome</keyword>
<reference evidence="1 2" key="1">
    <citation type="journal article" date="2019" name="Sci. Rep.">
        <title>Orb-weaving spider Araneus ventricosus genome elucidates the spidroin gene catalogue.</title>
        <authorList>
            <person name="Kono N."/>
            <person name="Nakamura H."/>
            <person name="Ohtoshi R."/>
            <person name="Moran D.A.P."/>
            <person name="Shinohara A."/>
            <person name="Yoshida Y."/>
            <person name="Fujiwara M."/>
            <person name="Mori M."/>
            <person name="Tomita M."/>
            <person name="Arakawa K."/>
        </authorList>
    </citation>
    <scope>NUCLEOTIDE SEQUENCE [LARGE SCALE GENOMIC DNA]</scope>
</reference>
<dbReference type="AlphaFoldDB" id="A0A4Y2J5T9"/>
<gene>
    <name evidence="1" type="ORF">AVEN_16205_1</name>
</gene>
<evidence type="ECO:0000313" key="2">
    <source>
        <dbReference type="Proteomes" id="UP000499080"/>
    </source>
</evidence>
<accession>A0A4Y2J5T9</accession>
<evidence type="ECO:0000313" key="1">
    <source>
        <dbReference type="EMBL" id="GBM84668.1"/>
    </source>
</evidence>
<sequence length="165" mass="18902">MLYNIHTISLLCCTAFRISLQHRGDIIKYLMLIRKLNPYSNFSLQQSCSSLAMQVCKLAESSVRQDRKFITRLQQVNANFEVTIRQTCSDLVVSSSLQTSSKKRVRMRTLDSNRGQLAYLACRLNHYTSKISMESIHGHASTQNSRSCACHLNANPHHFCRWVCS</sequence>
<protein>
    <submittedName>
        <fullName evidence="1">Uncharacterized protein</fullName>
    </submittedName>
</protein>
<dbReference type="EMBL" id="BGPR01003177">
    <property type="protein sequence ID" value="GBM84668.1"/>
    <property type="molecule type" value="Genomic_DNA"/>
</dbReference>
<dbReference type="Proteomes" id="UP000499080">
    <property type="component" value="Unassembled WGS sequence"/>
</dbReference>
<organism evidence="1 2">
    <name type="scientific">Araneus ventricosus</name>
    <name type="common">Orbweaver spider</name>
    <name type="synonym">Epeira ventricosa</name>
    <dbReference type="NCBI Taxonomy" id="182803"/>
    <lineage>
        <taxon>Eukaryota</taxon>
        <taxon>Metazoa</taxon>
        <taxon>Ecdysozoa</taxon>
        <taxon>Arthropoda</taxon>
        <taxon>Chelicerata</taxon>
        <taxon>Arachnida</taxon>
        <taxon>Araneae</taxon>
        <taxon>Araneomorphae</taxon>
        <taxon>Entelegynae</taxon>
        <taxon>Araneoidea</taxon>
        <taxon>Araneidae</taxon>
        <taxon>Araneus</taxon>
    </lineage>
</organism>
<name>A0A4Y2J5T9_ARAVE</name>
<proteinExistence type="predicted"/>